<gene>
    <name evidence="1" type="ORF">EDC54_10775</name>
</gene>
<organism evidence="1 2">
    <name type="scientific">Samsonia erythrinae</name>
    <dbReference type="NCBI Taxonomy" id="160434"/>
    <lineage>
        <taxon>Bacteria</taxon>
        <taxon>Pseudomonadati</taxon>
        <taxon>Pseudomonadota</taxon>
        <taxon>Gammaproteobacteria</taxon>
        <taxon>Enterobacterales</taxon>
        <taxon>Pectobacteriaceae</taxon>
        <taxon>Samsonia</taxon>
    </lineage>
</organism>
<evidence type="ECO:0000313" key="2">
    <source>
        <dbReference type="Proteomes" id="UP000295433"/>
    </source>
</evidence>
<dbReference type="RefSeq" id="WP_230514511.1">
    <property type="nucleotide sequence ID" value="NZ_JAWIZJ010000007.1"/>
</dbReference>
<dbReference type="Proteomes" id="UP000295433">
    <property type="component" value="Unassembled WGS sequence"/>
</dbReference>
<reference evidence="1 2" key="1">
    <citation type="submission" date="2019-03" db="EMBL/GenBank/DDBJ databases">
        <title>Genomic Encyclopedia of Type Strains, Phase IV (KMG-IV): sequencing the most valuable type-strain genomes for metagenomic binning, comparative biology and taxonomic classification.</title>
        <authorList>
            <person name="Goeker M."/>
        </authorList>
    </citation>
    <scope>NUCLEOTIDE SEQUENCE [LARGE SCALE GENOMIC DNA]</scope>
    <source>
        <strain evidence="1 2">DSM 16730</strain>
    </source>
</reference>
<sequence length="237" mass="27719">MRDYCDCEQSSSKNYPKWSSIDVLWWKSFGGSDYLNKYKDGYILFHKEKIKEIASQYKIPAILLALVARTEAGGMPDYFKYNVLMARQFDYLGNDWMDNNLTITSRPEKTSMGVIAMQIRIVAKIFGKDPKNLSHTEIIYISNCLQKDNFNLTMVAQHLYDLIKYDYPKNNTLYLTDEQLIVVGSRYNRGTQRNFSDFISSINAKEGTLEREWTSYGRSMLKYKERVMRLLYGNVAK</sequence>
<dbReference type="AlphaFoldDB" id="A0A4R3VMA3"/>
<comment type="caution">
    <text evidence="1">The sequence shown here is derived from an EMBL/GenBank/DDBJ whole genome shotgun (WGS) entry which is preliminary data.</text>
</comment>
<protein>
    <submittedName>
        <fullName evidence="1">Uncharacterized protein</fullName>
    </submittedName>
</protein>
<accession>A0A4R3VMA3</accession>
<dbReference type="EMBL" id="SMBY01000007">
    <property type="protein sequence ID" value="TCV05089.1"/>
    <property type="molecule type" value="Genomic_DNA"/>
</dbReference>
<proteinExistence type="predicted"/>
<evidence type="ECO:0000313" key="1">
    <source>
        <dbReference type="EMBL" id="TCV05089.1"/>
    </source>
</evidence>
<name>A0A4R3VMA3_9GAMM</name>
<keyword evidence="2" id="KW-1185">Reference proteome</keyword>